<dbReference type="OMA" id="FTQLQFG"/>
<keyword evidence="3" id="KW-0808">Transferase</keyword>
<dbReference type="Proteomes" id="UP000077248">
    <property type="component" value="Unassembled WGS sequence"/>
</dbReference>
<protein>
    <submittedName>
        <fullName evidence="3">Acyl-CoA N-acyltransferase</fullName>
    </submittedName>
</protein>
<dbReference type="PROSITE" id="PS51186">
    <property type="entry name" value="GNAT"/>
    <property type="match status" value="1"/>
</dbReference>
<accession>A0A177DMV9</accession>
<reference evidence="3 5" key="1">
    <citation type="submission" date="2016-05" db="EMBL/GenBank/DDBJ databases">
        <title>Comparative analysis of secretome profiles of manganese(II)-oxidizing ascomycete fungi.</title>
        <authorList>
            <consortium name="DOE Joint Genome Institute"/>
            <person name="Zeiner C.A."/>
            <person name="Purvine S.O."/>
            <person name="Zink E.M."/>
            <person name="Wu S."/>
            <person name="Pasa-Tolic L."/>
            <person name="Chaput D.L."/>
            <person name="Haridas S."/>
            <person name="Grigoriev I.V."/>
            <person name="Santelli C.M."/>
            <person name="Hansel C.M."/>
        </authorList>
    </citation>
    <scope>NUCLEOTIDE SEQUENCE [LARGE SCALE GENOMIC DNA]</scope>
    <source>
        <strain evidence="3 5">SRC1lrK2f</strain>
    </source>
</reference>
<sequence>MSHIYTSQRALTSDAQAISLLFALSWQSPFSRLQFGDVDPDALANAMTSRIARQIEENSMLFMVARDVRNGHVVSVAQWTVPASPATTPEHVQQPRERAQTIQEEEDREEREAFEDEVYFNSLPSTSNRALIMEFTRGLRNLRQRILQGQPHFLLENLATHPEHRGCGLAAKLISEVLDMADERGVVTYLETADDNKARGLYERLGFQERDKETIRDLSKFASTEDMERVGAGIEHTHVGFVRDPKQRKD</sequence>
<dbReference type="RefSeq" id="XP_018386237.1">
    <property type="nucleotide sequence ID" value="XM_018528426.1"/>
</dbReference>
<evidence type="ECO:0000259" key="2">
    <source>
        <dbReference type="PROSITE" id="PS51186"/>
    </source>
</evidence>
<keyword evidence="3" id="KW-0012">Acyltransferase</keyword>
<keyword evidence="5" id="KW-1185">Reference proteome</keyword>
<dbReference type="EMBL" id="PDXD01000012">
    <property type="protein sequence ID" value="RYN76318.1"/>
    <property type="molecule type" value="Genomic_DNA"/>
</dbReference>
<feature type="region of interest" description="Disordered" evidence="1">
    <location>
        <begin position="85"/>
        <end position="108"/>
    </location>
</feature>
<dbReference type="Pfam" id="PF00583">
    <property type="entry name" value="Acetyltransf_1"/>
    <property type="match status" value="1"/>
</dbReference>
<dbReference type="Gene3D" id="3.40.630.30">
    <property type="match status" value="1"/>
</dbReference>
<evidence type="ECO:0000256" key="1">
    <source>
        <dbReference type="SAM" id="MobiDB-lite"/>
    </source>
</evidence>
<dbReference type="GeneID" id="29114020"/>
<gene>
    <name evidence="4" type="ORF">AA0117_g5811</name>
    <name evidence="3" type="ORF">CC77DRAFT_1061383</name>
</gene>
<feature type="domain" description="N-acetyltransferase" evidence="2">
    <location>
        <begin position="89"/>
        <end position="228"/>
    </location>
</feature>
<dbReference type="InterPro" id="IPR052523">
    <property type="entry name" value="Trichothecene_AcTrans"/>
</dbReference>
<dbReference type="PANTHER" id="PTHR42791:SF1">
    <property type="entry name" value="N-ACETYLTRANSFERASE DOMAIN-CONTAINING PROTEIN"/>
    <property type="match status" value="1"/>
</dbReference>
<dbReference type="EMBL" id="KV441478">
    <property type="protein sequence ID" value="OAG20816.1"/>
    <property type="molecule type" value="Genomic_DNA"/>
</dbReference>
<organism evidence="3 5">
    <name type="scientific">Alternaria alternata</name>
    <name type="common">Alternaria rot fungus</name>
    <name type="synonym">Torula alternata</name>
    <dbReference type="NCBI Taxonomy" id="5599"/>
    <lineage>
        <taxon>Eukaryota</taxon>
        <taxon>Fungi</taxon>
        <taxon>Dikarya</taxon>
        <taxon>Ascomycota</taxon>
        <taxon>Pezizomycotina</taxon>
        <taxon>Dothideomycetes</taxon>
        <taxon>Pleosporomycetidae</taxon>
        <taxon>Pleosporales</taxon>
        <taxon>Pleosporineae</taxon>
        <taxon>Pleosporaceae</taxon>
        <taxon>Alternaria</taxon>
        <taxon>Alternaria sect. Alternaria</taxon>
        <taxon>Alternaria alternata complex</taxon>
    </lineage>
</organism>
<dbReference type="AlphaFoldDB" id="A0A177DMV9"/>
<dbReference type="Proteomes" id="UP000291422">
    <property type="component" value="Unassembled WGS sequence"/>
</dbReference>
<evidence type="ECO:0000313" key="6">
    <source>
        <dbReference type="Proteomes" id="UP000291422"/>
    </source>
</evidence>
<evidence type="ECO:0000313" key="5">
    <source>
        <dbReference type="Proteomes" id="UP000077248"/>
    </source>
</evidence>
<proteinExistence type="predicted"/>
<name>A0A177DMV9_ALTAL</name>
<evidence type="ECO:0000313" key="3">
    <source>
        <dbReference type="EMBL" id="OAG20816.1"/>
    </source>
</evidence>
<reference evidence="6" key="2">
    <citation type="journal article" date="2019" name="bioRxiv">
        <title>Genomics, evolutionary history and diagnostics of the Alternaria alternata species group including apple and Asian pear pathotypes.</title>
        <authorList>
            <person name="Armitage A.D."/>
            <person name="Cockerton H.M."/>
            <person name="Sreenivasaprasad S."/>
            <person name="Woodhall J.W."/>
            <person name="Lane C.R."/>
            <person name="Harrison R.J."/>
            <person name="Clarkson J.P."/>
        </authorList>
    </citation>
    <scope>NUCLEOTIDE SEQUENCE [LARGE SCALE GENOMIC DNA]</scope>
    <source>
        <strain evidence="6">FERA 1177</strain>
    </source>
</reference>
<dbReference type="PANTHER" id="PTHR42791">
    <property type="entry name" value="GNAT FAMILY ACETYLTRANSFERASE"/>
    <property type="match status" value="1"/>
</dbReference>
<dbReference type="CDD" id="cd04301">
    <property type="entry name" value="NAT_SF"/>
    <property type="match status" value="1"/>
</dbReference>
<evidence type="ECO:0000313" key="4">
    <source>
        <dbReference type="EMBL" id="RYN76318.1"/>
    </source>
</evidence>
<dbReference type="InterPro" id="IPR016181">
    <property type="entry name" value="Acyl_CoA_acyltransferase"/>
</dbReference>
<dbReference type="InterPro" id="IPR000182">
    <property type="entry name" value="GNAT_dom"/>
</dbReference>
<dbReference type="GO" id="GO:0016747">
    <property type="term" value="F:acyltransferase activity, transferring groups other than amino-acyl groups"/>
    <property type="evidence" value="ECO:0007669"/>
    <property type="project" value="InterPro"/>
</dbReference>
<reference evidence="4" key="3">
    <citation type="journal article" date="2019" name="J. ISSAAS">
        <title>Genomics, evolutionary history and diagnostics of the Alternaria alternata species group including apple and Asian pear pathotypes.</title>
        <authorList>
            <person name="Armitage A.D."/>
            <person name="Cockerton H.M."/>
            <person name="Sreenivasaprasad S."/>
            <person name="Woodhall J."/>
            <person name="Lane C."/>
            <person name="Harrison R.J."/>
            <person name="Clarkson J.P."/>
        </authorList>
    </citation>
    <scope>NUCLEOTIDE SEQUENCE</scope>
    <source>
        <strain evidence="4">FERA 1177</strain>
    </source>
</reference>
<dbReference type="VEuPathDB" id="FungiDB:CC77DRAFT_1061383"/>
<dbReference type="SUPFAM" id="SSF55729">
    <property type="entry name" value="Acyl-CoA N-acyltransferases (Nat)"/>
    <property type="match status" value="1"/>
</dbReference>
<dbReference type="KEGG" id="aalt:CC77DRAFT_1061383"/>